<comment type="caution">
    <text evidence="2">The sequence shown here is derived from an EMBL/GenBank/DDBJ whole genome shotgun (WGS) entry which is preliminary data.</text>
</comment>
<organism evidence="2 3">
    <name type="scientific">Trifolium medium</name>
    <dbReference type="NCBI Taxonomy" id="97028"/>
    <lineage>
        <taxon>Eukaryota</taxon>
        <taxon>Viridiplantae</taxon>
        <taxon>Streptophyta</taxon>
        <taxon>Embryophyta</taxon>
        <taxon>Tracheophyta</taxon>
        <taxon>Spermatophyta</taxon>
        <taxon>Magnoliopsida</taxon>
        <taxon>eudicotyledons</taxon>
        <taxon>Gunneridae</taxon>
        <taxon>Pentapetalae</taxon>
        <taxon>rosids</taxon>
        <taxon>fabids</taxon>
        <taxon>Fabales</taxon>
        <taxon>Fabaceae</taxon>
        <taxon>Papilionoideae</taxon>
        <taxon>50 kb inversion clade</taxon>
        <taxon>NPAAA clade</taxon>
        <taxon>Hologalegina</taxon>
        <taxon>IRL clade</taxon>
        <taxon>Trifolieae</taxon>
        <taxon>Trifolium</taxon>
    </lineage>
</organism>
<dbReference type="EMBL" id="LXQA011445476">
    <property type="protein sequence ID" value="MCI97502.1"/>
    <property type="molecule type" value="Genomic_DNA"/>
</dbReference>
<reference evidence="2 3" key="1">
    <citation type="journal article" date="2018" name="Front. Plant Sci.">
        <title>Red Clover (Trifolium pratense) and Zigzag Clover (T. medium) - A Picture of Genomic Similarities and Differences.</title>
        <authorList>
            <person name="Dluhosova J."/>
            <person name="Istvanek J."/>
            <person name="Nedelnik J."/>
            <person name="Repkova J."/>
        </authorList>
    </citation>
    <scope>NUCLEOTIDE SEQUENCE [LARGE SCALE GENOMIC DNA]</scope>
    <source>
        <strain evidence="3">cv. 10/8</strain>
        <tissue evidence="2">Leaf</tissue>
    </source>
</reference>
<feature type="compositionally biased region" description="Low complexity" evidence="1">
    <location>
        <begin position="1"/>
        <end position="13"/>
    </location>
</feature>
<protein>
    <submittedName>
        <fullName evidence="2">Uncharacterized protein</fullName>
    </submittedName>
</protein>
<evidence type="ECO:0000256" key="1">
    <source>
        <dbReference type="SAM" id="MobiDB-lite"/>
    </source>
</evidence>
<evidence type="ECO:0000313" key="3">
    <source>
        <dbReference type="Proteomes" id="UP000265520"/>
    </source>
</evidence>
<accession>A0A392WCQ2</accession>
<evidence type="ECO:0000313" key="2">
    <source>
        <dbReference type="EMBL" id="MCI97502.1"/>
    </source>
</evidence>
<keyword evidence="3" id="KW-1185">Reference proteome</keyword>
<feature type="non-terminal residue" evidence="2">
    <location>
        <position position="1"/>
    </location>
</feature>
<proteinExistence type="predicted"/>
<feature type="region of interest" description="Disordered" evidence="1">
    <location>
        <begin position="1"/>
        <end position="39"/>
    </location>
</feature>
<dbReference type="Proteomes" id="UP000265520">
    <property type="component" value="Unassembled WGS sequence"/>
</dbReference>
<name>A0A392WCQ2_9FABA</name>
<sequence>KPQTPSASSPTPAARDEHYLSPLVTCTPDHLRKSQPPAI</sequence>
<dbReference type="AlphaFoldDB" id="A0A392WCQ2"/>